<accession>A0AAD1RVS0</accession>
<feature type="compositionally biased region" description="Polar residues" evidence="1">
    <location>
        <begin position="1"/>
        <end position="23"/>
    </location>
</feature>
<keyword evidence="3" id="KW-1185">Reference proteome</keyword>
<evidence type="ECO:0000313" key="2">
    <source>
        <dbReference type="EMBL" id="CAH2282391.1"/>
    </source>
</evidence>
<dbReference type="EMBL" id="OW240915">
    <property type="protein sequence ID" value="CAH2282391.1"/>
    <property type="molecule type" value="Genomic_DNA"/>
</dbReference>
<dbReference type="Proteomes" id="UP001295444">
    <property type="component" value="Chromosome 04"/>
</dbReference>
<feature type="region of interest" description="Disordered" evidence="1">
    <location>
        <begin position="1"/>
        <end position="52"/>
    </location>
</feature>
<organism evidence="2 3">
    <name type="scientific">Pelobates cultripes</name>
    <name type="common">Western spadefoot toad</name>
    <dbReference type="NCBI Taxonomy" id="61616"/>
    <lineage>
        <taxon>Eukaryota</taxon>
        <taxon>Metazoa</taxon>
        <taxon>Chordata</taxon>
        <taxon>Craniata</taxon>
        <taxon>Vertebrata</taxon>
        <taxon>Euteleostomi</taxon>
        <taxon>Amphibia</taxon>
        <taxon>Batrachia</taxon>
        <taxon>Anura</taxon>
        <taxon>Pelobatoidea</taxon>
        <taxon>Pelobatidae</taxon>
        <taxon>Pelobates</taxon>
    </lineage>
</organism>
<protein>
    <submittedName>
        <fullName evidence="2">Uncharacterized protein</fullName>
    </submittedName>
</protein>
<evidence type="ECO:0000313" key="3">
    <source>
        <dbReference type="Proteomes" id="UP001295444"/>
    </source>
</evidence>
<reference evidence="2" key="1">
    <citation type="submission" date="2022-03" db="EMBL/GenBank/DDBJ databases">
        <authorList>
            <person name="Alioto T."/>
            <person name="Alioto T."/>
            <person name="Gomez Garrido J."/>
        </authorList>
    </citation>
    <scope>NUCLEOTIDE SEQUENCE</scope>
</reference>
<proteinExistence type="predicted"/>
<feature type="region of interest" description="Disordered" evidence="1">
    <location>
        <begin position="90"/>
        <end position="128"/>
    </location>
</feature>
<dbReference type="AlphaFoldDB" id="A0AAD1RVS0"/>
<evidence type="ECO:0000256" key="1">
    <source>
        <dbReference type="SAM" id="MobiDB-lite"/>
    </source>
</evidence>
<sequence>MAAVNQQGVCRSINRRTNPSLNNRPGEDNPPGDNSQDGRRKPAMCAGRQWGRPDAYLKARKLTEHMGKGPSINSPASYSEAGFMEAASEILLHPRGNTRSSTYHNDADPTLTAGTTQEAEMESSWEEY</sequence>
<name>A0AAD1RVS0_PELCU</name>
<feature type="compositionally biased region" description="Acidic residues" evidence="1">
    <location>
        <begin position="119"/>
        <end position="128"/>
    </location>
</feature>
<gene>
    <name evidence="2" type="ORF">PECUL_23A011977</name>
</gene>